<feature type="region of interest" description="Disordered" evidence="1">
    <location>
        <begin position="1"/>
        <end position="25"/>
    </location>
</feature>
<dbReference type="InterPro" id="IPR025110">
    <property type="entry name" value="AMP-bd_C"/>
</dbReference>
<dbReference type="InterPro" id="IPR045851">
    <property type="entry name" value="AMP-bd_C_sf"/>
</dbReference>
<sequence length="508" mass="54149">MKLHQLVREAARRTPDAPAVSGPDGSANYAQLDAWADGIARELAARGVREGDRIGIWLDKSVAAVAVMEATLRLGAAYVPLDPQAPPARVAKLVGNFTPALVAAPPERAAALAEHGGTAPVMTAWPDGGAWDRLPAGPVRPGPDVPEPDITDDDLAFILYTSGSTGEPKGVCHSHNSAWAWVEWAAKAEGATAADRHSNHAPFHFDMTVIDVYVPFSVGGSVHLVPPETAYNAKALVRFLVDHAITVWYSVPAALMLMMRHGGLLETEVPSLRCLLFAGESFPIGPLRQLRRHFPDIRFMNLYGPTETTVCTAYEVGDIPDDRLLPVPIGGPVCGDHVVAVRPDGQPARPGEEGELIVTGPSVMLGYWGRPPVTDRTYATGDIALVLEDGTFQFVGRRDAMVKVRGNRVELGEVEAVLQSHEGVAEAAAVVRGTGIDAAVVAYVVAADGHDPSLIDLKRHCAQQLPRYAIIETAYRLPSLPRNANGKVDRRVLTERAAAEADGASAPA</sequence>
<dbReference type="Pfam" id="PF00501">
    <property type="entry name" value="AMP-binding"/>
    <property type="match status" value="1"/>
</dbReference>
<dbReference type="PANTHER" id="PTHR45527:SF1">
    <property type="entry name" value="FATTY ACID SYNTHASE"/>
    <property type="match status" value="1"/>
</dbReference>
<evidence type="ECO:0000313" key="4">
    <source>
        <dbReference type="EMBL" id="UNZ08361.1"/>
    </source>
</evidence>
<name>A0ABY3ZDH1_STRRM</name>
<accession>A0ABY3ZDH1</accession>
<dbReference type="InterPro" id="IPR020459">
    <property type="entry name" value="AMP-binding"/>
</dbReference>
<dbReference type="Pfam" id="PF13193">
    <property type="entry name" value="AMP-binding_C"/>
    <property type="match status" value="1"/>
</dbReference>
<gene>
    <name evidence="4" type="primary">tycA</name>
    <name evidence="4" type="ORF">SRIMR7_40030</name>
</gene>
<dbReference type="InterPro" id="IPR000873">
    <property type="entry name" value="AMP-dep_synth/lig_dom"/>
</dbReference>
<dbReference type="GeneID" id="66852488"/>
<dbReference type="RefSeq" id="WP_003981363.1">
    <property type="nucleotide sequence ID" value="NZ_CP043497.1"/>
</dbReference>
<dbReference type="NCBIfam" id="TIGR01733">
    <property type="entry name" value="AA-adenyl-dom"/>
    <property type="match status" value="1"/>
</dbReference>
<evidence type="ECO:0000256" key="1">
    <source>
        <dbReference type="SAM" id="MobiDB-lite"/>
    </source>
</evidence>
<feature type="domain" description="AMP-binding enzyme C-terminal" evidence="3">
    <location>
        <begin position="413"/>
        <end position="487"/>
    </location>
</feature>
<proteinExistence type="predicted"/>
<evidence type="ECO:0000313" key="5">
    <source>
        <dbReference type="Proteomes" id="UP000829494"/>
    </source>
</evidence>
<dbReference type="Proteomes" id="UP000829494">
    <property type="component" value="Chromosome"/>
</dbReference>
<dbReference type="SUPFAM" id="SSF56801">
    <property type="entry name" value="Acetyl-CoA synthetase-like"/>
    <property type="match status" value="1"/>
</dbReference>
<evidence type="ECO:0000259" key="3">
    <source>
        <dbReference type="Pfam" id="PF13193"/>
    </source>
</evidence>
<feature type="compositionally biased region" description="Basic and acidic residues" evidence="1">
    <location>
        <begin position="1"/>
        <end position="15"/>
    </location>
</feature>
<dbReference type="EMBL" id="CP094298">
    <property type="protein sequence ID" value="UNZ08361.1"/>
    <property type="molecule type" value="Genomic_DNA"/>
</dbReference>
<organism evidence="4 5">
    <name type="scientific">Streptomyces rimosus subsp. rimosus</name>
    <dbReference type="NCBI Taxonomy" id="132474"/>
    <lineage>
        <taxon>Bacteria</taxon>
        <taxon>Bacillati</taxon>
        <taxon>Actinomycetota</taxon>
        <taxon>Actinomycetes</taxon>
        <taxon>Kitasatosporales</taxon>
        <taxon>Streptomycetaceae</taxon>
        <taxon>Streptomyces</taxon>
    </lineage>
</organism>
<dbReference type="InterPro" id="IPR020845">
    <property type="entry name" value="AMP-binding_CS"/>
</dbReference>
<dbReference type="Gene3D" id="3.40.50.12780">
    <property type="entry name" value="N-terminal domain of ligase-like"/>
    <property type="match status" value="1"/>
</dbReference>
<dbReference type="PROSITE" id="PS00455">
    <property type="entry name" value="AMP_BINDING"/>
    <property type="match status" value="1"/>
</dbReference>
<dbReference type="InterPro" id="IPR010071">
    <property type="entry name" value="AA_adenyl_dom"/>
</dbReference>
<dbReference type="PANTHER" id="PTHR45527">
    <property type="entry name" value="NONRIBOSOMAL PEPTIDE SYNTHETASE"/>
    <property type="match status" value="1"/>
</dbReference>
<dbReference type="InterPro" id="IPR042099">
    <property type="entry name" value="ANL_N_sf"/>
</dbReference>
<protein>
    <submittedName>
        <fullName evidence="4">Tyrocidine synthase 1</fullName>
    </submittedName>
</protein>
<keyword evidence="5" id="KW-1185">Reference proteome</keyword>
<reference evidence="4 5" key="1">
    <citation type="submission" date="2022-03" db="EMBL/GenBank/DDBJ databases">
        <title>Complete genome of Streptomyces rimosus ssp. rimosus R7 (=ATCC 10970).</title>
        <authorList>
            <person name="Beganovic S."/>
            <person name="Ruckert C."/>
            <person name="Busche T."/>
            <person name="Kalinowski J."/>
            <person name="Wittmann C."/>
        </authorList>
    </citation>
    <scope>NUCLEOTIDE SEQUENCE [LARGE SCALE GENOMIC DNA]</scope>
    <source>
        <strain evidence="4 5">R7</strain>
    </source>
</reference>
<evidence type="ECO:0000259" key="2">
    <source>
        <dbReference type="Pfam" id="PF00501"/>
    </source>
</evidence>
<dbReference type="Gene3D" id="3.30.300.30">
    <property type="match status" value="1"/>
</dbReference>
<dbReference type="PRINTS" id="PR00154">
    <property type="entry name" value="AMPBINDING"/>
</dbReference>
<feature type="domain" description="AMP-dependent synthetase/ligase" evidence="2">
    <location>
        <begin position="8"/>
        <end position="368"/>
    </location>
</feature>